<dbReference type="AlphaFoldDB" id="A0AAD3MAN8"/>
<accession>A0AAD3MAN8</accession>
<gene>
    <name evidence="2" type="ORF">AKAME5_002785400</name>
</gene>
<dbReference type="EMBL" id="BRZM01003569">
    <property type="protein sequence ID" value="GLD50225.1"/>
    <property type="molecule type" value="Genomic_DNA"/>
</dbReference>
<reference evidence="2" key="1">
    <citation type="submission" date="2022-08" db="EMBL/GenBank/DDBJ databases">
        <title>Genome sequencing of akame (Lates japonicus).</title>
        <authorList>
            <person name="Hashiguchi Y."/>
            <person name="Takahashi H."/>
        </authorList>
    </citation>
    <scope>NUCLEOTIDE SEQUENCE</scope>
    <source>
        <strain evidence="2">Kochi</strain>
    </source>
</reference>
<evidence type="ECO:0000313" key="3">
    <source>
        <dbReference type="Proteomes" id="UP001279410"/>
    </source>
</evidence>
<dbReference type="Proteomes" id="UP001279410">
    <property type="component" value="Unassembled WGS sequence"/>
</dbReference>
<sequence length="82" mass="8606">MPSTPQIFDLLISSFAVSPADVSVKCTHGSMCCKVGVVLARGATPAPVPRANSILPSAWWAAEPRRRSESVDNAEAGNLSQP</sequence>
<proteinExistence type="predicted"/>
<comment type="caution">
    <text evidence="2">The sequence shown here is derived from an EMBL/GenBank/DDBJ whole genome shotgun (WGS) entry which is preliminary data.</text>
</comment>
<feature type="region of interest" description="Disordered" evidence="1">
    <location>
        <begin position="62"/>
        <end position="82"/>
    </location>
</feature>
<protein>
    <submittedName>
        <fullName evidence="2">TRIO and F-actin-binding protein-like protein</fullName>
    </submittedName>
</protein>
<name>A0AAD3MAN8_LATJO</name>
<evidence type="ECO:0000256" key="1">
    <source>
        <dbReference type="SAM" id="MobiDB-lite"/>
    </source>
</evidence>
<organism evidence="2 3">
    <name type="scientific">Lates japonicus</name>
    <name type="common">Japanese lates</name>
    <dbReference type="NCBI Taxonomy" id="270547"/>
    <lineage>
        <taxon>Eukaryota</taxon>
        <taxon>Metazoa</taxon>
        <taxon>Chordata</taxon>
        <taxon>Craniata</taxon>
        <taxon>Vertebrata</taxon>
        <taxon>Euteleostomi</taxon>
        <taxon>Actinopterygii</taxon>
        <taxon>Neopterygii</taxon>
        <taxon>Teleostei</taxon>
        <taxon>Neoteleostei</taxon>
        <taxon>Acanthomorphata</taxon>
        <taxon>Carangaria</taxon>
        <taxon>Carangaria incertae sedis</taxon>
        <taxon>Centropomidae</taxon>
        <taxon>Lates</taxon>
    </lineage>
</organism>
<evidence type="ECO:0000313" key="2">
    <source>
        <dbReference type="EMBL" id="GLD50225.1"/>
    </source>
</evidence>
<keyword evidence="3" id="KW-1185">Reference proteome</keyword>